<proteinExistence type="predicted"/>
<evidence type="ECO:0000256" key="2">
    <source>
        <dbReference type="SAM" id="Phobius"/>
    </source>
</evidence>
<sequence length="111" mass="12687">MSRHARTGNGSEKTKEEAMKIARGMQKPGQTKEQTKLIYQGIQKGIEQFKKEQGKKNRETSKKLKKSKKRGASLVPVDDDVVQDEAEQSRLAWVLLILSWVLFVVYIVLSR</sequence>
<dbReference type="Pfam" id="PF11169">
    <property type="entry name" value="DUF2956"/>
    <property type="match status" value="1"/>
</dbReference>
<keyword evidence="2" id="KW-1133">Transmembrane helix</keyword>
<feature type="compositionally biased region" description="Basic and acidic residues" evidence="1">
    <location>
        <begin position="49"/>
        <end position="62"/>
    </location>
</feature>
<evidence type="ECO:0000256" key="1">
    <source>
        <dbReference type="SAM" id="MobiDB-lite"/>
    </source>
</evidence>
<evidence type="ECO:0008006" key="4">
    <source>
        <dbReference type="Google" id="ProtNLM"/>
    </source>
</evidence>
<evidence type="ECO:0000313" key="3">
    <source>
        <dbReference type="EMBL" id="VAW59883.1"/>
    </source>
</evidence>
<keyword evidence="2" id="KW-0472">Membrane</keyword>
<dbReference type="InterPro" id="IPR021339">
    <property type="entry name" value="DUF2956"/>
</dbReference>
<protein>
    <recommendedName>
        <fullName evidence="4">DUF2956 domain-containing protein</fullName>
    </recommendedName>
</protein>
<feature type="transmembrane region" description="Helical" evidence="2">
    <location>
        <begin position="91"/>
        <end position="109"/>
    </location>
</feature>
<gene>
    <name evidence="3" type="ORF">MNBD_GAMMA11-1938</name>
</gene>
<dbReference type="AlphaFoldDB" id="A0A3B0X673"/>
<dbReference type="EMBL" id="UOFG01000100">
    <property type="protein sequence ID" value="VAW59883.1"/>
    <property type="molecule type" value="Genomic_DNA"/>
</dbReference>
<keyword evidence="2" id="KW-0812">Transmembrane</keyword>
<feature type="region of interest" description="Disordered" evidence="1">
    <location>
        <begin position="49"/>
        <end position="72"/>
    </location>
</feature>
<organism evidence="3">
    <name type="scientific">hydrothermal vent metagenome</name>
    <dbReference type="NCBI Taxonomy" id="652676"/>
    <lineage>
        <taxon>unclassified sequences</taxon>
        <taxon>metagenomes</taxon>
        <taxon>ecological metagenomes</taxon>
    </lineage>
</organism>
<name>A0A3B0X673_9ZZZZ</name>
<reference evidence="3" key="1">
    <citation type="submission" date="2018-06" db="EMBL/GenBank/DDBJ databases">
        <authorList>
            <person name="Zhirakovskaya E."/>
        </authorList>
    </citation>
    <scope>NUCLEOTIDE SEQUENCE</scope>
</reference>
<accession>A0A3B0X673</accession>